<dbReference type="HOGENOM" id="CLU_036943_2_0_1"/>
<feature type="region of interest" description="Disordered" evidence="1">
    <location>
        <begin position="66"/>
        <end position="85"/>
    </location>
</feature>
<dbReference type="Proteomes" id="UP000030854">
    <property type="component" value="Unassembled WGS sequence"/>
</dbReference>
<organism evidence="2 3">
    <name type="scientific">Uncinula necator</name>
    <name type="common">Grape powdery mildew</name>
    <dbReference type="NCBI Taxonomy" id="52586"/>
    <lineage>
        <taxon>Eukaryota</taxon>
        <taxon>Fungi</taxon>
        <taxon>Dikarya</taxon>
        <taxon>Ascomycota</taxon>
        <taxon>Pezizomycotina</taxon>
        <taxon>Leotiomycetes</taxon>
        <taxon>Erysiphales</taxon>
        <taxon>Erysiphaceae</taxon>
        <taxon>Erysiphe</taxon>
    </lineage>
</organism>
<accession>A0A0B1PAJ5</accession>
<keyword evidence="3" id="KW-1185">Reference proteome</keyword>
<evidence type="ECO:0000313" key="3">
    <source>
        <dbReference type="Proteomes" id="UP000030854"/>
    </source>
</evidence>
<gene>
    <name evidence="2" type="ORF">EV44_g3627</name>
</gene>
<protein>
    <submittedName>
        <fullName evidence="2">Putative effector protein</fullName>
    </submittedName>
</protein>
<dbReference type="AlphaFoldDB" id="A0A0B1PAJ5"/>
<reference evidence="2 3" key="1">
    <citation type="journal article" date="2014" name="BMC Genomics">
        <title>Adaptive genomic structural variation in the grape powdery mildew pathogen, Erysiphe necator.</title>
        <authorList>
            <person name="Jones L."/>
            <person name="Riaz S."/>
            <person name="Morales-Cruz A."/>
            <person name="Amrine K.C."/>
            <person name="McGuire B."/>
            <person name="Gubler W.D."/>
            <person name="Walker M.A."/>
            <person name="Cantu D."/>
        </authorList>
    </citation>
    <scope>NUCLEOTIDE SEQUENCE [LARGE SCALE GENOMIC DNA]</scope>
    <source>
        <strain evidence="3">c</strain>
    </source>
</reference>
<proteinExistence type="predicted"/>
<evidence type="ECO:0000256" key="1">
    <source>
        <dbReference type="SAM" id="MobiDB-lite"/>
    </source>
</evidence>
<comment type="caution">
    <text evidence="2">The sequence shown here is derived from an EMBL/GenBank/DDBJ whole genome shotgun (WGS) entry which is preliminary data.</text>
</comment>
<name>A0A0B1PAJ5_UNCNE</name>
<dbReference type="EMBL" id="JNVN01000931">
    <property type="protein sequence ID" value="KHJ34335.1"/>
    <property type="molecule type" value="Genomic_DNA"/>
</dbReference>
<evidence type="ECO:0000313" key="2">
    <source>
        <dbReference type="EMBL" id="KHJ34335.1"/>
    </source>
</evidence>
<sequence>MELECSGSGTGFLALISDGVSRAIRGEKIYTNIDVLLRNASTTPTINRNTWAVRVAEENNLSLKNSVWEPSAKPSNPPKGQSHEDKRIMIRLGHDYEAIKADPFLLRQQIQSLIPDPFLVSDAWQAPSGIAILVPTPAKVATLLQ</sequence>